<comment type="similarity">
    <text evidence="3">Belongs to the SGS3 family.</text>
</comment>
<dbReference type="GO" id="GO:0031047">
    <property type="term" value="P:regulatory ncRNA-mediated gene silencing"/>
    <property type="evidence" value="ECO:0007669"/>
    <property type="project" value="UniProtKB-KW"/>
</dbReference>
<comment type="caution">
    <text evidence="7">The sequence shown here is derived from an EMBL/GenBank/DDBJ whole genome shotgun (WGS) entry which is preliminary data.</text>
</comment>
<gene>
    <name evidence="7" type="ORF">MKW94_017086</name>
</gene>
<proteinExistence type="inferred from homology"/>
<protein>
    <submittedName>
        <fullName evidence="7">Uncharacterized protein</fullName>
    </submittedName>
</protein>
<keyword evidence="8" id="KW-1185">Reference proteome</keyword>
<dbReference type="Proteomes" id="UP001177140">
    <property type="component" value="Unassembled WGS sequence"/>
</dbReference>
<feature type="domain" description="XS" evidence="5">
    <location>
        <begin position="138"/>
        <end position="241"/>
    </location>
</feature>
<evidence type="ECO:0000256" key="2">
    <source>
        <dbReference type="ARBA" id="ARBA00023158"/>
    </source>
</evidence>
<dbReference type="InterPro" id="IPR005380">
    <property type="entry name" value="XS_domain"/>
</dbReference>
<sequence>MAPPPPAKIAPPLQHGWQWGARSVQVQPNAIKNKRHDKKSKWFKNFFDILDKLSLEQTNSLLRQWHCPACRNGPGEIDWYNGLQALMAHAKTKGSRRVKLHREFAELLDEELSRKGTSVIPVGEVYGEWHGLRQSVPDKEIVWPPMVVVMNTQIAKDENEKLFGAYNALKARHSYGPNGHRGISLLIFEDNPTGYVEAERLHNHFVKEGRDRDAWDHRRTLFHPGGLRILYGFTASKEDMDSFNYHTKDKSKLKFEMRSYEKMVVIPMKQMHEDNQQLKWLQIKAAKNQQHAKALEETVGVLSERLRKAAKENRIVRERTLLQYEQNKEELDQQEQFFKAQIEKIHQTLVEKERIFQEEQAECWQKQLNVVDTALHV</sequence>
<dbReference type="AlphaFoldDB" id="A0AA41W2F5"/>
<evidence type="ECO:0000256" key="3">
    <source>
        <dbReference type="ARBA" id="ARBA00024022"/>
    </source>
</evidence>
<dbReference type="Gene3D" id="3.30.70.2890">
    <property type="entry name" value="XS domain"/>
    <property type="match status" value="1"/>
</dbReference>
<dbReference type="EMBL" id="JAJJMA010342923">
    <property type="protein sequence ID" value="MCL7051828.1"/>
    <property type="molecule type" value="Genomic_DNA"/>
</dbReference>
<evidence type="ECO:0000259" key="5">
    <source>
        <dbReference type="Pfam" id="PF03468"/>
    </source>
</evidence>
<dbReference type="PANTHER" id="PTHR46602:SF1">
    <property type="entry name" value="PROTEIN SUPPRESSOR OF GENE SILENCING 3"/>
    <property type="match status" value="1"/>
</dbReference>
<evidence type="ECO:0000259" key="6">
    <source>
        <dbReference type="Pfam" id="PF03470"/>
    </source>
</evidence>
<evidence type="ECO:0000313" key="7">
    <source>
        <dbReference type="EMBL" id="MCL7051828.1"/>
    </source>
</evidence>
<name>A0AA41W2F5_PAPNU</name>
<keyword evidence="1 4" id="KW-0175">Coiled coil</keyword>
<accession>A0AA41W2F5</accession>
<dbReference type="InterPro" id="IPR044287">
    <property type="entry name" value="SGS3"/>
</dbReference>
<feature type="coiled-coil region" evidence="4">
    <location>
        <begin position="292"/>
        <end position="341"/>
    </location>
</feature>
<evidence type="ECO:0000256" key="4">
    <source>
        <dbReference type="SAM" id="Coils"/>
    </source>
</evidence>
<dbReference type="InterPro" id="IPR005381">
    <property type="entry name" value="Znf-XS_domain"/>
</dbReference>
<organism evidence="7 8">
    <name type="scientific">Papaver nudicaule</name>
    <name type="common">Iceland poppy</name>
    <dbReference type="NCBI Taxonomy" id="74823"/>
    <lineage>
        <taxon>Eukaryota</taxon>
        <taxon>Viridiplantae</taxon>
        <taxon>Streptophyta</taxon>
        <taxon>Embryophyta</taxon>
        <taxon>Tracheophyta</taxon>
        <taxon>Spermatophyta</taxon>
        <taxon>Magnoliopsida</taxon>
        <taxon>Ranunculales</taxon>
        <taxon>Papaveraceae</taxon>
        <taxon>Papaveroideae</taxon>
        <taxon>Papaver</taxon>
    </lineage>
</organism>
<feature type="non-terminal residue" evidence="7">
    <location>
        <position position="377"/>
    </location>
</feature>
<keyword evidence="2" id="KW-0943">RNA-mediated gene silencing</keyword>
<dbReference type="PANTHER" id="PTHR46602">
    <property type="entry name" value="PROTEIN SUPPRESSOR OF GENE SILENCING 3"/>
    <property type="match status" value="1"/>
</dbReference>
<reference evidence="7" key="1">
    <citation type="submission" date="2022-03" db="EMBL/GenBank/DDBJ databases">
        <title>A functionally conserved STORR gene fusion in Papaver species that diverged 16.8 million years ago.</title>
        <authorList>
            <person name="Catania T."/>
        </authorList>
    </citation>
    <scope>NUCLEOTIDE SEQUENCE</scope>
    <source>
        <strain evidence="7">S-191538</strain>
    </source>
</reference>
<dbReference type="Pfam" id="PF03468">
    <property type="entry name" value="XS"/>
    <property type="match status" value="1"/>
</dbReference>
<feature type="domain" description="Zinc finger-XS" evidence="6">
    <location>
        <begin position="67"/>
        <end position="105"/>
    </location>
</feature>
<evidence type="ECO:0000313" key="8">
    <source>
        <dbReference type="Proteomes" id="UP001177140"/>
    </source>
</evidence>
<dbReference type="Pfam" id="PF03470">
    <property type="entry name" value="zf-XS"/>
    <property type="match status" value="1"/>
</dbReference>
<dbReference type="GO" id="GO:0051607">
    <property type="term" value="P:defense response to virus"/>
    <property type="evidence" value="ECO:0007669"/>
    <property type="project" value="InterPro"/>
</dbReference>
<dbReference type="InterPro" id="IPR038588">
    <property type="entry name" value="XS_domain_sf"/>
</dbReference>
<evidence type="ECO:0000256" key="1">
    <source>
        <dbReference type="ARBA" id="ARBA00023054"/>
    </source>
</evidence>